<dbReference type="PANTHER" id="PTHR43331:SF1">
    <property type="entry name" value="HOMOSERINE DEHYDROGENASE"/>
    <property type="match status" value="1"/>
</dbReference>
<dbReference type="PANTHER" id="PTHR43331">
    <property type="entry name" value="HOMOSERINE DEHYDROGENASE"/>
    <property type="match status" value="1"/>
</dbReference>
<dbReference type="EMBL" id="CP144914">
    <property type="protein sequence ID" value="WWD79463.1"/>
    <property type="molecule type" value="Genomic_DNA"/>
</dbReference>
<dbReference type="InterPro" id="IPR005106">
    <property type="entry name" value="Asp/hSer_DH_NAD-bd"/>
</dbReference>
<dbReference type="NCBIfam" id="NF004976">
    <property type="entry name" value="PRK06349.1"/>
    <property type="match status" value="1"/>
</dbReference>
<dbReference type="OrthoDB" id="9808167at2"/>
<comment type="pathway">
    <text evidence="1">Amino-acid biosynthesis; L-threonine biosynthesis; L-threonine from L-aspartate: step 3/5.</text>
</comment>
<proteinExistence type="inferred from homology"/>
<gene>
    <name evidence="14" type="ORF">FTX54_013830</name>
</gene>
<name>A0A5C7F2H9_9BACI</name>
<evidence type="ECO:0000256" key="10">
    <source>
        <dbReference type="ARBA" id="ARBA00023167"/>
    </source>
</evidence>
<evidence type="ECO:0000256" key="3">
    <source>
        <dbReference type="ARBA" id="ARBA00006753"/>
    </source>
</evidence>
<dbReference type="InterPro" id="IPR001342">
    <property type="entry name" value="HDH_cat"/>
</dbReference>
<evidence type="ECO:0000256" key="8">
    <source>
        <dbReference type="ARBA" id="ARBA00023002"/>
    </source>
</evidence>
<evidence type="ECO:0000259" key="13">
    <source>
        <dbReference type="Pfam" id="PF03447"/>
    </source>
</evidence>
<dbReference type="AlphaFoldDB" id="A0A5C7F2H9"/>
<feature type="domain" description="Aspartate/homoserine dehydrogenase NAD-binding" evidence="13">
    <location>
        <begin position="11"/>
        <end position="127"/>
    </location>
</feature>
<dbReference type="GO" id="GO:0009088">
    <property type="term" value="P:threonine biosynthetic process"/>
    <property type="evidence" value="ECO:0007669"/>
    <property type="project" value="UniProtKB-UniPathway"/>
</dbReference>
<reference evidence="14 15" key="1">
    <citation type="submission" date="2024-01" db="EMBL/GenBank/DDBJ databases">
        <title>Complete Genome Sequence of Alkalicoccus halolimnae BZ-SZ-XJ29T, a Moderately Halophilic Bacterium Isolated from a Salt Lake.</title>
        <authorList>
            <person name="Zhao B."/>
        </authorList>
    </citation>
    <scope>NUCLEOTIDE SEQUENCE [LARGE SCALE GENOMIC DNA]</scope>
    <source>
        <strain evidence="14 15">BZ-SZ-XJ29</strain>
    </source>
</reference>
<dbReference type="Pfam" id="PF00742">
    <property type="entry name" value="Homoserine_dh"/>
    <property type="match status" value="1"/>
</dbReference>
<evidence type="ECO:0000259" key="12">
    <source>
        <dbReference type="Pfam" id="PF00742"/>
    </source>
</evidence>
<dbReference type="GO" id="GO:0050661">
    <property type="term" value="F:NADP binding"/>
    <property type="evidence" value="ECO:0007669"/>
    <property type="project" value="InterPro"/>
</dbReference>
<dbReference type="EC" id="1.1.1.3" evidence="4"/>
<feature type="domain" description="Homoserine dehydrogenase catalytic" evidence="12">
    <location>
        <begin position="135"/>
        <end position="309"/>
    </location>
</feature>
<evidence type="ECO:0000256" key="2">
    <source>
        <dbReference type="ARBA" id="ARBA00005062"/>
    </source>
</evidence>
<dbReference type="GO" id="GO:0004412">
    <property type="term" value="F:homoserine dehydrogenase activity"/>
    <property type="evidence" value="ECO:0007669"/>
    <property type="project" value="UniProtKB-EC"/>
</dbReference>
<evidence type="ECO:0000256" key="5">
    <source>
        <dbReference type="ARBA" id="ARBA00013376"/>
    </source>
</evidence>
<keyword evidence="15" id="KW-1185">Reference proteome</keyword>
<dbReference type="Pfam" id="PF03447">
    <property type="entry name" value="NAD_binding_3"/>
    <property type="match status" value="1"/>
</dbReference>
<keyword evidence="10" id="KW-0486">Methionine biosynthesis</keyword>
<accession>A0A5C7F2H9</accession>
<evidence type="ECO:0000256" key="9">
    <source>
        <dbReference type="ARBA" id="ARBA00023053"/>
    </source>
</evidence>
<evidence type="ECO:0000313" key="14">
    <source>
        <dbReference type="EMBL" id="WWD79463.1"/>
    </source>
</evidence>
<evidence type="ECO:0000256" key="4">
    <source>
        <dbReference type="ARBA" id="ARBA00013213"/>
    </source>
</evidence>
<evidence type="ECO:0000256" key="6">
    <source>
        <dbReference type="ARBA" id="ARBA00022605"/>
    </source>
</evidence>
<dbReference type="Proteomes" id="UP000321816">
    <property type="component" value="Chromosome"/>
</dbReference>
<dbReference type="GO" id="GO:0009086">
    <property type="term" value="P:methionine biosynthetic process"/>
    <property type="evidence" value="ECO:0007669"/>
    <property type="project" value="UniProtKB-KW"/>
</dbReference>
<organism evidence="14 15">
    <name type="scientific">Alkalicoccus halolimnae</name>
    <dbReference type="NCBI Taxonomy" id="1667239"/>
    <lineage>
        <taxon>Bacteria</taxon>
        <taxon>Bacillati</taxon>
        <taxon>Bacillota</taxon>
        <taxon>Bacilli</taxon>
        <taxon>Bacillales</taxon>
        <taxon>Bacillaceae</taxon>
        <taxon>Alkalicoccus</taxon>
    </lineage>
</organism>
<dbReference type="FunFam" id="3.30.360.10:FF:000005">
    <property type="entry name" value="Homoserine dehydrogenase"/>
    <property type="match status" value="1"/>
</dbReference>
<keyword evidence="9" id="KW-0915">Sodium</keyword>
<sequence length="402" mass="44135">MSRAKRLAIVGYGTVGSGVYEALEENREKVEKLVGGFTIPLIVVKDGKKSRTTESGTKISEDIETLYKEEIDTAVEAVPDALTAYPIVKKLLEKGITVVTANKELIAKYGEELLHLAAENDCRLYFEAAVAGGIPVLSSIRHTLKVNNVEKIEGIVNGTSNFILTKMREEGTSFEDALEEAQRLGYAEALPDKDVDGWDAWYKTVILSHWLHGQPPVWPEEKPRGIRGIDVRDLHLAAAFYGRIKHTAVLEGTSARVEPRFVDADHPLYGVEGVNNGIHVKGSIVGSLLFQGAGAGKFPTASAVIEDIVNHWTNTAEAEPPYTEQRKEQETKEQDNFPYWFITGEHLQDLPDLVSEVRFLEGKEAAVLKCAREDLPDVSGTVYPVSGTLKEGKQLAASPVLS</sequence>
<dbReference type="RefSeq" id="WP_147804321.1">
    <property type="nucleotide sequence ID" value="NZ_CP144914.1"/>
</dbReference>
<comment type="catalytic activity">
    <reaction evidence="11">
        <text>L-homoserine + NADP(+) = L-aspartate 4-semialdehyde + NADPH + H(+)</text>
        <dbReference type="Rhea" id="RHEA:15761"/>
        <dbReference type="ChEBI" id="CHEBI:15378"/>
        <dbReference type="ChEBI" id="CHEBI:57476"/>
        <dbReference type="ChEBI" id="CHEBI:57783"/>
        <dbReference type="ChEBI" id="CHEBI:58349"/>
        <dbReference type="ChEBI" id="CHEBI:537519"/>
        <dbReference type="EC" id="1.1.1.3"/>
    </reaction>
    <physiologicalReaction direction="right-to-left" evidence="11">
        <dbReference type="Rhea" id="RHEA:15763"/>
    </physiologicalReaction>
</comment>
<evidence type="ECO:0000256" key="1">
    <source>
        <dbReference type="ARBA" id="ARBA00005056"/>
    </source>
</evidence>
<keyword evidence="8 14" id="KW-0560">Oxidoreductase</keyword>
<dbReference type="SUPFAM" id="SSF55347">
    <property type="entry name" value="Glyceraldehyde-3-phosphate dehydrogenase-like, C-terminal domain"/>
    <property type="match status" value="1"/>
</dbReference>
<dbReference type="InterPro" id="IPR036291">
    <property type="entry name" value="NAD(P)-bd_dom_sf"/>
</dbReference>
<dbReference type="Gene3D" id="3.30.360.10">
    <property type="entry name" value="Dihydrodipicolinate Reductase, domain 2"/>
    <property type="match status" value="1"/>
</dbReference>
<comment type="similarity">
    <text evidence="3">Belongs to the homoserine dehydrogenase family.</text>
</comment>
<comment type="pathway">
    <text evidence="2">Amino-acid biosynthesis; L-methionine biosynthesis via de novo pathway; L-homoserine from L-aspartate: step 3/3.</text>
</comment>
<dbReference type="SUPFAM" id="SSF51735">
    <property type="entry name" value="NAD(P)-binding Rossmann-fold domains"/>
    <property type="match status" value="1"/>
</dbReference>
<keyword evidence="6" id="KW-0028">Amino-acid biosynthesis</keyword>
<keyword evidence="7" id="KW-0791">Threonine biosynthesis</keyword>
<evidence type="ECO:0000256" key="11">
    <source>
        <dbReference type="ARBA" id="ARBA00048841"/>
    </source>
</evidence>
<protein>
    <recommendedName>
        <fullName evidence="5">Homoserine dehydrogenase</fullName>
        <ecNumber evidence="4">1.1.1.3</ecNumber>
    </recommendedName>
</protein>
<dbReference type="Gene3D" id="3.40.50.720">
    <property type="entry name" value="NAD(P)-binding Rossmann-like Domain"/>
    <property type="match status" value="1"/>
</dbReference>
<evidence type="ECO:0000313" key="15">
    <source>
        <dbReference type="Proteomes" id="UP000321816"/>
    </source>
</evidence>
<dbReference type="KEGG" id="ahal:FTX54_013830"/>
<evidence type="ECO:0000256" key="7">
    <source>
        <dbReference type="ARBA" id="ARBA00022697"/>
    </source>
</evidence>